<accession>A0A829YDT9</accession>
<keyword evidence="2" id="KW-0547">Nucleotide-binding</keyword>
<name>A0A829YDT9_9GAMM</name>
<dbReference type="SMART" id="SM00382">
    <property type="entry name" value="AAA"/>
    <property type="match status" value="1"/>
</dbReference>
<protein>
    <recommendedName>
        <fullName evidence="4">ABC transporter domain-containing protein</fullName>
    </recommendedName>
</protein>
<sequence length="290" mass="31888">MDVAAPPLVELSAVTVRYGKFLALDGLSLTARAGEIYGFLGRNGAGKTTTMRVLMGVLEPVAGEIRLFGESMKRVPVSIKRRIGYVSQEQNFYPWMNAEQLGRFVGAFYPTWDEAEYGRLLQVLDIPPRRRAAELSGGTRTKLGLALALAPRPPLLLLDEPTTGLDPVARREFNDLVVAMVAERGVTAFFSSHLVDDVESIATRVGIIQAGRMRIEGKVGELMSRVRRVKSAPDFALPSEFHRVRDNVWEAEPEVWAAAAWSAETVVETLPLEEIFLAYARTDAVLSSAA</sequence>
<dbReference type="PANTHER" id="PTHR42939">
    <property type="entry name" value="ABC TRANSPORTER ATP-BINDING PROTEIN ALBC-RELATED"/>
    <property type="match status" value="1"/>
</dbReference>
<dbReference type="InterPro" id="IPR003593">
    <property type="entry name" value="AAA+_ATPase"/>
</dbReference>
<dbReference type="AlphaFoldDB" id="A0A829YDT9"/>
<dbReference type="Gene3D" id="3.40.50.300">
    <property type="entry name" value="P-loop containing nucleotide triphosphate hydrolases"/>
    <property type="match status" value="1"/>
</dbReference>
<keyword evidence="6" id="KW-1185">Reference proteome</keyword>
<dbReference type="InterPro" id="IPR003439">
    <property type="entry name" value="ABC_transporter-like_ATP-bd"/>
</dbReference>
<dbReference type="GO" id="GO:0005524">
    <property type="term" value="F:ATP binding"/>
    <property type="evidence" value="ECO:0007669"/>
    <property type="project" value="UniProtKB-KW"/>
</dbReference>
<evidence type="ECO:0000256" key="3">
    <source>
        <dbReference type="ARBA" id="ARBA00022840"/>
    </source>
</evidence>
<dbReference type="InterPro" id="IPR027417">
    <property type="entry name" value="P-loop_NTPase"/>
</dbReference>
<proteinExistence type="predicted"/>
<keyword evidence="1" id="KW-0813">Transport</keyword>
<dbReference type="PROSITE" id="PS50893">
    <property type="entry name" value="ABC_TRANSPORTER_2"/>
    <property type="match status" value="1"/>
</dbReference>
<gene>
    <name evidence="5" type="ORF">GCM10011487_34390</name>
</gene>
<organism evidence="5 6">
    <name type="scientific">Steroidobacter agaridevorans</name>
    <dbReference type="NCBI Taxonomy" id="2695856"/>
    <lineage>
        <taxon>Bacteria</taxon>
        <taxon>Pseudomonadati</taxon>
        <taxon>Pseudomonadota</taxon>
        <taxon>Gammaproteobacteria</taxon>
        <taxon>Steroidobacterales</taxon>
        <taxon>Steroidobacteraceae</taxon>
        <taxon>Steroidobacter</taxon>
    </lineage>
</organism>
<evidence type="ECO:0000313" key="5">
    <source>
        <dbReference type="EMBL" id="GFE81439.1"/>
    </source>
</evidence>
<comment type="caution">
    <text evidence="5">The sequence shown here is derived from an EMBL/GenBank/DDBJ whole genome shotgun (WGS) entry which is preliminary data.</text>
</comment>
<keyword evidence="3" id="KW-0067">ATP-binding</keyword>
<evidence type="ECO:0000256" key="2">
    <source>
        <dbReference type="ARBA" id="ARBA00022741"/>
    </source>
</evidence>
<dbReference type="RefSeq" id="WP_161813089.1">
    <property type="nucleotide sequence ID" value="NZ_BLJN01000003.1"/>
</dbReference>
<dbReference type="InterPro" id="IPR051782">
    <property type="entry name" value="ABC_Transporter_VariousFunc"/>
</dbReference>
<evidence type="ECO:0000313" key="6">
    <source>
        <dbReference type="Proteomes" id="UP000445000"/>
    </source>
</evidence>
<dbReference type="Pfam" id="PF00005">
    <property type="entry name" value="ABC_tran"/>
    <property type="match status" value="1"/>
</dbReference>
<dbReference type="CDD" id="cd03230">
    <property type="entry name" value="ABC_DR_subfamily_A"/>
    <property type="match status" value="1"/>
</dbReference>
<dbReference type="SUPFAM" id="SSF52540">
    <property type="entry name" value="P-loop containing nucleoside triphosphate hydrolases"/>
    <property type="match status" value="1"/>
</dbReference>
<dbReference type="Proteomes" id="UP000445000">
    <property type="component" value="Unassembled WGS sequence"/>
</dbReference>
<evidence type="ECO:0000259" key="4">
    <source>
        <dbReference type="PROSITE" id="PS50893"/>
    </source>
</evidence>
<reference evidence="6" key="1">
    <citation type="submission" date="2020-01" db="EMBL/GenBank/DDBJ databases">
        <title>'Steroidobacter agaridevorans' sp. nov., agar-degrading bacteria isolated from rhizosphere soils.</title>
        <authorList>
            <person name="Ikenaga M."/>
            <person name="Kataoka M."/>
            <person name="Murouchi A."/>
            <person name="Katsuragi S."/>
            <person name="Sakai M."/>
        </authorList>
    </citation>
    <scope>NUCLEOTIDE SEQUENCE [LARGE SCALE GENOMIC DNA]</scope>
    <source>
        <strain evidence="6">YU21-B</strain>
    </source>
</reference>
<evidence type="ECO:0000256" key="1">
    <source>
        <dbReference type="ARBA" id="ARBA00022448"/>
    </source>
</evidence>
<dbReference type="PANTHER" id="PTHR42939:SF1">
    <property type="entry name" value="ABC TRANSPORTER ATP-BINDING PROTEIN ALBC-RELATED"/>
    <property type="match status" value="1"/>
</dbReference>
<dbReference type="EMBL" id="BLJN01000003">
    <property type="protein sequence ID" value="GFE81439.1"/>
    <property type="molecule type" value="Genomic_DNA"/>
</dbReference>
<dbReference type="GO" id="GO:0016887">
    <property type="term" value="F:ATP hydrolysis activity"/>
    <property type="evidence" value="ECO:0007669"/>
    <property type="project" value="InterPro"/>
</dbReference>
<feature type="domain" description="ABC transporter" evidence="4">
    <location>
        <begin position="9"/>
        <end position="235"/>
    </location>
</feature>